<comment type="caution">
    <text evidence="1">The sequence shown here is derived from an EMBL/GenBank/DDBJ whole genome shotgun (WGS) entry which is preliminary data.</text>
</comment>
<protein>
    <submittedName>
        <fullName evidence="1">Uncharacterized protein</fullName>
    </submittedName>
</protein>
<dbReference type="EMBL" id="JQEC01000057">
    <property type="protein sequence ID" value="KGJ88997.1"/>
    <property type="molecule type" value="Genomic_DNA"/>
</dbReference>
<reference evidence="1 2" key="1">
    <citation type="submission" date="2014-08" db="EMBL/GenBank/DDBJ databases">
        <title>Genomic and Phenotypic Diversity of Colwellia psychrerythraea strains from Disparate Marine Basins.</title>
        <authorList>
            <person name="Techtmann S.M."/>
            <person name="Stelling S.C."/>
            <person name="Utturkar S.M."/>
            <person name="Alshibli N."/>
            <person name="Harris A."/>
            <person name="Brown S.D."/>
            <person name="Hazen T.C."/>
        </authorList>
    </citation>
    <scope>NUCLEOTIDE SEQUENCE [LARGE SCALE GENOMIC DNA]</scope>
    <source>
        <strain evidence="1 2">GAB14E</strain>
    </source>
</reference>
<name>A0A099KG68_COLPS</name>
<dbReference type="AlphaFoldDB" id="A0A099KG68"/>
<evidence type="ECO:0000313" key="1">
    <source>
        <dbReference type="EMBL" id="KGJ88997.1"/>
    </source>
</evidence>
<sequence>MNIKYLLIDMACNVIELVVKLKLTDKGIGRFSKTYSIDRYVSQQ</sequence>
<proteinExistence type="predicted"/>
<organism evidence="1 2">
    <name type="scientific">Colwellia psychrerythraea</name>
    <name type="common">Vibrio psychroerythus</name>
    <dbReference type="NCBI Taxonomy" id="28229"/>
    <lineage>
        <taxon>Bacteria</taxon>
        <taxon>Pseudomonadati</taxon>
        <taxon>Pseudomonadota</taxon>
        <taxon>Gammaproteobacteria</taxon>
        <taxon>Alteromonadales</taxon>
        <taxon>Colwelliaceae</taxon>
        <taxon>Colwellia</taxon>
    </lineage>
</organism>
<dbReference type="Proteomes" id="UP000029868">
    <property type="component" value="Unassembled WGS sequence"/>
</dbReference>
<gene>
    <name evidence="1" type="ORF">GAB14E_3993</name>
</gene>
<accession>A0A099KG68</accession>
<evidence type="ECO:0000313" key="2">
    <source>
        <dbReference type="Proteomes" id="UP000029868"/>
    </source>
</evidence>